<keyword evidence="2" id="KW-1185">Reference proteome</keyword>
<dbReference type="KEGG" id="git:C6V83_10980"/>
<gene>
    <name evidence="1" type="ORF">C6V83_10980</name>
</gene>
<evidence type="ECO:0000313" key="1">
    <source>
        <dbReference type="EMBL" id="AVM00711.1"/>
    </source>
</evidence>
<evidence type="ECO:0000313" key="2">
    <source>
        <dbReference type="Proteomes" id="UP000239814"/>
    </source>
</evidence>
<dbReference type="EMBL" id="CP027433">
    <property type="protein sequence ID" value="AVM00711.1"/>
    <property type="molecule type" value="Genomic_DNA"/>
</dbReference>
<name>A0A2S0KGF8_9ACTN</name>
<evidence type="ECO:0008006" key="3">
    <source>
        <dbReference type="Google" id="ProtNLM"/>
    </source>
</evidence>
<proteinExistence type="predicted"/>
<accession>A0A2S0KGF8</accession>
<dbReference type="NCBIfam" id="NF033179">
    <property type="entry name" value="TnsA_like_Actin"/>
    <property type="match status" value="1"/>
</dbReference>
<reference evidence="1 2" key="1">
    <citation type="submission" date="2018-03" db="EMBL/GenBank/DDBJ databases">
        <title>Characteristics and genome of n-alkane degrading marine bacteria Gordonia iterans isolated from crude oil contaminated in Tae-an, South Korea.</title>
        <authorList>
            <person name="Lee S.-S."/>
            <person name="Kim H."/>
        </authorList>
    </citation>
    <scope>NUCLEOTIDE SEQUENCE [LARGE SCALE GENOMIC DNA]</scope>
    <source>
        <strain evidence="1 2">Co17</strain>
    </source>
</reference>
<dbReference type="AlphaFoldDB" id="A0A2S0KGF8"/>
<dbReference type="OrthoDB" id="4378150at2"/>
<dbReference type="Proteomes" id="UP000239814">
    <property type="component" value="Chromosome"/>
</dbReference>
<dbReference type="RefSeq" id="WP_105942424.1">
    <property type="nucleotide sequence ID" value="NZ_CP027433.1"/>
</dbReference>
<sequence>MSDVEVGATLASRTPSGRDCLQWRSRGQMQMHAADRKVVRIPIIDGDPIRQGGQWQNRLNRHGLYFWQTTGTHVWYESALEASCLAVLDQSGDVQRICAQPFRLLFRTESEQVWHDPDFFAIHYNGDQVVYDVKPSARMNHRTQVQFNETARVCEAVGWRHVVLNEPAPVLSLNLKFLASSRHLRCHPPAEIVERIHDVFVGGRTVQEGREMINRRFPALAMPFIRHLLWHRTLITDLTARLDFDSILTTASASEEKSCCT</sequence>
<organism evidence="1 2">
    <name type="scientific">Gordonia iterans</name>
    <dbReference type="NCBI Taxonomy" id="1004901"/>
    <lineage>
        <taxon>Bacteria</taxon>
        <taxon>Bacillati</taxon>
        <taxon>Actinomycetota</taxon>
        <taxon>Actinomycetes</taxon>
        <taxon>Mycobacteriales</taxon>
        <taxon>Gordoniaceae</taxon>
        <taxon>Gordonia</taxon>
    </lineage>
</organism>
<dbReference type="InterPro" id="IPR048000">
    <property type="entry name" value="TnsA-like"/>
</dbReference>
<protein>
    <recommendedName>
        <fullName evidence="3">TnsA-like heteromeric transposase endonuclease subunit</fullName>
    </recommendedName>
</protein>